<dbReference type="EMBL" id="JBIPKE010000014">
    <property type="protein sequence ID" value="MFH6983198.1"/>
    <property type="molecule type" value="Genomic_DNA"/>
</dbReference>
<evidence type="ECO:0008006" key="4">
    <source>
        <dbReference type="Google" id="ProtNLM"/>
    </source>
</evidence>
<proteinExistence type="predicted"/>
<dbReference type="Proteomes" id="UP001610063">
    <property type="component" value="Unassembled WGS sequence"/>
</dbReference>
<name>A0ABW7N6P9_9BACT</name>
<evidence type="ECO:0000313" key="2">
    <source>
        <dbReference type="EMBL" id="MFH6983198.1"/>
    </source>
</evidence>
<reference evidence="2 3" key="1">
    <citation type="journal article" date="2013" name="Int. J. Syst. Evol. Microbiol.">
        <title>Marinoscillum luteum sp. nov., isolated from marine sediment.</title>
        <authorList>
            <person name="Cha I.T."/>
            <person name="Park S.J."/>
            <person name="Kim S.J."/>
            <person name="Kim J.G."/>
            <person name="Jung M.Y."/>
            <person name="Shin K.S."/>
            <person name="Kwon K.K."/>
            <person name="Yang S.H."/>
            <person name="Seo Y.S."/>
            <person name="Rhee S.K."/>
        </authorList>
    </citation>
    <scope>NUCLEOTIDE SEQUENCE [LARGE SCALE GENOMIC DNA]</scope>
    <source>
        <strain evidence="2 3">KCTC 23939</strain>
    </source>
</reference>
<accession>A0ABW7N6P9</accession>
<keyword evidence="3" id="KW-1185">Reference proteome</keyword>
<evidence type="ECO:0000313" key="3">
    <source>
        <dbReference type="Proteomes" id="UP001610063"/>
    </source>
</evidence>
<keyword evidence="1" id="KW-0812">Transmembrane</keyword>
<gene>
    <name evidence="2" type="ORF">ACHKAR_07100</name>
</gene>
<evidence type="ECO:0000256" key="1">
    <source>
        <dbReference type="SAM" id="Phobius"/>
    </source>
</evidence>
<feature type="transmembrane region" description="Helical" evidence="1">
    <location>
        <begin position="49"/>
        <end position="66"/>
    </location>
</feature>
<organism evidence="2 3">
    <name type="scientific">Marinoscillum luteum</name>
    <dbReference type="NCBI Taxonomy" id="861051"/>
    <lineage>
        <taxon>Bacteria</taxon>
        <taxon>Pseudomonadati</taxon>
        <taxon>Bacteroidota</taxon>
        <taxon>Cytophagia</taxon>
        <taxon>Cytophagales</taxon>
        <taxon>Reichenbachiellaceae</taxon>
        <taxon>Marinoscillum</taxon>
    </lineage>
</organism>
<protein>
    <recommendedName>
        <fullName evidence="4">SMODS-associated NUDIX domain-containing protein</fullName>
    </recommendedName>
</protein>
<keyword evidence="1" id="KW-0472">Membrane</keyword>
<keyword evidence="1" id="KW-1133">Transmembrane helix</keyword>
<dbReference type="RefSeq" id="WP_395416761.1">
    <property type="nucleotide sequence ID" value="NZ_JBIPKE010000014.1"/>
</dbReference>
<sequence length="296" mass="34825">MRAYANLLITTLYVFYMYSFEISIFCGDNDDCIPKIWTPIFNYMSSHKLEGGIIGSIIYLILIGIIDRKSYNRKRRLIKKILLDFIKSDSGGHNGNHRVTIYVKRKGFVFLPKFLFYTFTRMRYHINNKCLIYRLSCFPVPWMDYLEIFTRVGQPNTKIRDTFFIVPTSKDKINGFVPYVYYNGKGETVVLPQLDKKTLAKTRKIEDITDVEIRKNVKTYLTKSHINNYHKLRTFQRISECIAAYPLFIDDQNLELPSHVLVFDGVGIDEKKFKSITFEKKVIFLSKNIETIISNY</sequence>
<comment type="caution">
    <text evidence="2">The sequence shown here is derived from an EMBL/GenBank/DDBJ whole genome shotgun (WGS) entry which is preliminary data.</text>
</comment>